<feature type="binding site" evidence="15">
    <location>
        <position position="228"/>
    </location>
    <ligand>
        <name>Mg(2+)</name>
        <dbReference type="ChEBI" id="CHEBI:18420"/>
        <label>1</label>
    </ligand>
</feature>
<dbReference type="PaxDb" id="2903-EOD11603"/>
<dbReference type="GO" id="GO:0008270">
    <property type="term" value="F:zinc ion binding"/>
    <property type="evidence" value="ECO:0007669"/>
    <property type="project" value="UniProtKB-KW"/>
</dbReference>
<dbReference type="RefSeq" id="XP_005764032.1">
    <property type="nucleotide sequence ID" value="XM_005763975.1"/>
</dbReference>
<dbReference type="GO" id="GO:0005634">
    <property type="term" value="C:nucleus"/>
    <property type="evidence" value="ECO:0007669"/>
    <property type="project" value="TreeGrafter"/>
</dbReference>
<dbReference type="PROSITE" id="PS51999">
    <property type="entry name" value="ZF_GRF"/>
    <property type="match status" value="1"/>
</dbReference>
<evidence type="ECO:0000256" key="14">
    <source>
        <dbReference type="PIRSR" id="PIRSR604808-1"/>
    </source>
</evidence>
<comment type="cofactor">
    <cofactor evidence="15">
        <name>Mg(2+)</name>
        <dbReference type="ChEBI" id="CHEBI:18420"/>
    </cofactor>
    <cofactor evidence="15">
        <name>Mn(2+)</name>
        <dbReference type="ChEBI" id="CHEBI:29035"/>
    </cofactor>
    <text evidence="15">Probably binds two magnesium or manganese ions per subunit.</text>
</comment>
<evidence type="ECO:0000256" key="16">
    <source>
        <dbReference type="PIRSR" id="PIRSR604808-3"/>
    </source>
</evidence>
<feature type="site" description="Important for catalytic activity" evidence="16">
    <location>
        <position position="499"/>
    </location>
</feature>
<evidence type="ECO:0000313" key="21">
    <source>
        <dbReference type="Proteomes" id="UP000013827"/>
    </source>
</evidence>
<dbReference type="GO" id="GO:0016020">
    <property type="term" value="C:membrane"/>
    <property type="evidence" value="ECO:0007669"/>
    <property type="project" value="UniProtKB-SubCell"/>
</dbReference>
<dbReference type="GO" id="GO:0008311">
    <property type="term" value="F:double-stranded DNA 3'-5' DNA exonuclease activity"/>
    <property type="evidence" value="ECO:0007669"/>
    <property type="project" value="TreeGrafter"/>
</dbReference>
<keyword evidence="7 17" id="KW-0863">Zinc-finger</keyword>
<feature type="binding site" evidence="15">
    <location>
        <position position="278"/>
    </location>
    <ligand>
        <name>Mg(2+)</name>
        <dbReference type="ChEBI" id="CHEBI:18420"/>
        <label>1</label>
    </ligand>
</feature>
<dbReference type="InterPro" id="IPR010666">
    <property type="entry name" value="Znf_GRF"/>
</dbReference>
<comment type="similarity">
    <text evidence="3">Belongs to the DNA repair enzymes AP/ExoA family.</text>
</comment>
<organism evidence="20 21">
    <name type="scientific">Emiliania huxleyi (strain CCMP1516)</name>
    <dbReference type="NCBI Taxonomy" id="280463"/>
    <lineage>
        <taxon>Eukaryota</taxon>
        <taxon>Haptista</taxon>
        <taxon>Haptophyta</taxon>
        <taxon>Prymnesiophyceae</taxon>
        <taxon>Isochrysidales</taxon>
        <taxon>Noelaerhabdaceae</taxon>
        <taxon>Emiliania</taxon>
    </lineage>
</organism>
<feature type="compositionally biased region" description="Low complexity" evidence="18">
    <location>
        <begin position="527"/>
        <end position="538"/>
    </location>
</feature>
<dbReference type="Pfam" id="PF03372">
    <property type="entry name" value="Exo_endo_phos"/>
    <property type="match status" value="1"/>
</dbReference>
<evidence type="ECO:0000256" key="18">
    <source>
        <dbReference type="SAM" id="MobiDB-lite"/>
    </source>
</evidence>
<keyword evidence="13" id="KW-0539">Nucleus</keyword>
<keyword evidence="21" id="KW-1185">Reference proteome</keyword>
<evidence type="ECO:0000256" key="7">
    <source>
        <dbReference type="ARBA" id="ARBA00022771"/>
    </source>
</evidence>
<reference evidence="20" key="2">
    <citation type="submission" date="2024-10" db="UniProtKB">
        <authorList>
            <consortium name="EnsemblProtists"/>
        </authorList>
    </citation>
    <scope>IDENTIFICATION</scope>
</reference>
<dbReference type="InterPro" id="IPR004808">
    <property type="entry name" value="AP_endonuc_1"/>
</dbReference>
<evidence type="ECO:0000256" key="17">
    <source>
        <dbReference type="PROSITE-ProRule" id="PRU01343"/>
    </source>
</evidence>
<dbReference type="OMA" id="SFWICPR"/>
<evidence type="ECO:0000256" key="12">
    <source>
        <dbReference type="ARBA" id="ARBA00023136"/>
    </source>
</evidence>
<protein>
    <recommendedName>
        <fullName evidence="4">DNA-(apurinic or apyrimidinic site) endonuclease 2</fullName>
    </recommendedName>
</protein>
<comment type="similarity">
    <text evidence="2">Belongs to the peroxisomal membrane protein PXMP2/4 family.</text>
</comment>
<dbReference type="Pfam" id="PF06839">
    <property type="entry name" value="Zn_ribbon_GRF"/>
    <property type="match status" value="1"/>
</dbReference>
<feature type="compositionally biased region" description="Gly residues" evidence="18">
    <location>
        <begin position="515"/>
        <end position="526"/>
    </location>
</feature>
<keyword evidence="6 15" id="KW-0479">Metal-binding</keyword>
<dbReference type="Gene3D" id="3.60.10.10">
    <property type="entry name" value="Endonuclease/exonuclease/phosphatase"/>
    <property type="match status" value="1"/>
</dbReference>
<evidence type="ECO:0000256" key="11">
    <source>
        <dbReference type="ARBA" id="ARBA00022989"/>
    </source>
</evidence>
<evidence type="ECO:0000256" key="2">
    <source>
        <dbReference type="ARBA" id="ARBA00006824"/>
    </source>
</evidence>
<feature type="compositionally biased region" description="Low complexity" evidence="18">
    <location>
        <begin position="673"/>
        <end position="694"/>
    </location>
</feature>
<feature type="site" description="Interaction with DNA substrate" evidence="16">
    <location>
        <position position="583"/>
    </location>
</feature>
<feature type="binding site" evidence="15">
    <location>
        <position position="426"/>
    </location>
    <ligand>
        <name>Mg(2+)</name>
        <dbReference type="ChEBI" id="CHEBI:18420"/>
        <label>1</label>
    </ligand>
</feature>
<evidence type="ECO:0000256" key="10">
    <source>
        <dbReference type="ARBA" id="ARBA00022842"/>
    </source>
</evidence>
<dbReference type="InterPro" id="IPR005135">
    <property type="entry name" value="Endo/exonuclease/phosphatase"/>
</dbReference>
<comment type="subcellular location">
    <subcellularLocation>
        <location evidence="1">Membrane</location>
        <topology evidence="1">Multi-pass membrane protein</topology>
    </subcellularLocation>
</comment>
<feature type="region of interest" description="Disordered" evidence="18">
    <location>
        <begin position="617"/>
        <end position="698"/>
    </location>
</feature>
<dbReference type="AlphaFoldDB" id="A0A0D3IK18"/>
<evidence type="ECO:0000313" key="20">
    <source>
        <dbReference type="EnsemblProtists" id="EOD11603"/>
    </source>
</evidence>
<dbReference type="PROSITE" id="PS51435">
    <property type="entry name" value="AP_NUCLEASE_F1_4"/>
    <property type="match status" value="1"/>
</dbReference>
<dbReference type="GO" id="GO:0006284">
    <property type="term" value="P:base-excision repair"/>
    <property type="evidence" value="ECO:0007669"/>
    <property type="project" value="TreeGrafter"/>
</dbReference>
<feature type="region of interest" description="Disordered" evidence="18">
    <location>
        <begin position="710"/>
        <end position="731"/>
    </location>
</feature>
<dbReference type="PANTHER" id="PTHR22748:SF4">
    <property type="entry name" value="DNA-(APURINIC OR APYRIMIDINIC SITE) ENDONUCLEASE 2"/>
    <property type="match status" value="1"/>
</dbReference>
<dbReference type="SUPFAM" id="SSF56219">
    <property type="entry name" value="DNase I-like"/>
    <property type="match status" value="1"/>
</dbReference>
<evidence type="ECO:0000259" key="19">
    <source>
        <dbReference type="PROSITE" id="PS51999"/>
    </source>
</evidence>
<evidence type="ECO:0000256" key="4">
    <source>
        <dbReference type="ARBA" id="ARBA00013541"/>
    </source>
</evidence>
<feature type="active site" evidence="14">
    <location>
        <position position="379"/>
    </location>
</feature>
<dbReference type="Pfam" id="PF04117">
    <property type="entry name" value="Mpv17_PMP22"/>
    <property type="match status" value="1"/>
</dbReference>
<dbReference type="InterPro" id="IPR007248">
    <property type="entry name" value="Mpv17_PMP22"/>
</dbReference>
<evidence type="ECO:0000256" key="5">
    <source>
        <dbReference type="ARBA" id="ARBA00022692"/>
    </source>
</evidence>
<keyword evidence="8" id="KW-0378">Hydrolase</keyword>
<evidence type="ECO:0000256" key="13">
    <source>
        <dbReference type="ARBA" id="ARBA00023242"/>
    </source>
</evidence>
<dbReference type="Proteomes" id="UP000013827">
    <property type="component" value="Unassembled WGS sequence"/>
</dbReference>
<reference evidence="21" key="1">
    <citation type="journal article" date="2013" name="Nature">
        <title>Pan genome of the phytoplankton Emiliania underpins its global distribution.</title>
        <authorList>
            <person name="Read B.A."/>
            <person name="Kegel J."/>
            <person name="Klute M.J."/>
            <person name="Kuo A."/>
            <person name="Lefebvre S.C."/>
            <person name="Maumus F."/>
            <person name="Mayer C."/>
            <person name="Miller J."/>
            <person name="Monier A."/>
            <person name="Salamov A."/>
            <person name="Young J."/>
            <person name="Aguilar M."/>
            <person name="Claverie J.M."/>
            <person name="Frickenhaus S."/>
            <person name="Gonzalez K."/>
            <person name="Herman E.K."/>
            <person name="Lin Y.C."/>
            <person name="Napier J."/>
            <person name="Ogata H."/>
            <person name="Sarno A.F."/>
            <person name="Shmutz J."/>
            <person name="Schroeder D."/>
            <person name="de Vargas C."/>
            <person name="Verret F."/>
            <person name="von Dassow P."/>
            <person name="Valentin K."/>
            <person name="Van de Peer Y."/>
            <person name="Wheeler G."/>
            <person name="Dacks J.B."/>
            <person name="Delwiche C.F."/>
            <person name="Dyhrman S.T."/>
            <person name="Glockner G."/>
            <person name="John U."/>
            <person name="Richards T."/>
            <person name="Worden A.Z."/>
            <person name="Zhang X."/>
            <person name="Grigoriev I.V."/>
            <person name="Allen A.E."/>
            <person name="Bidle K."/>
            <person name="Borodovsky M."/>
            <person name="Bowler C."/>
            <person name="Brownlee C."/>
            <person name="Cock J.M."/>
            <person name="Elias M."/>
            <person name="Gladyshev V.N."/>
            <person name="Groth M."/>
            <person name="Guda C."/>
            <person name="Hadaegh A."/>
            <person name="Iglesias-Rodriguez M.D."/>
            <person name="Jenkins J."/>
            <person name="Jones B.M."/>
            <person name="Lawson T."/>
            <person name="Leese F."/>
            <person name="Lindquist E."/>
            <person name="Lobanov A."/>
            <person name="Lomsadze A."/>
            <person name="Malik S.B."/>
            <person name="Marsh M.E."/>
            <person name="Mackinder L."/>
            <person name="Mock T."/>
            <person name="Mueller-Roeber B."/>
            <person name="Pagarete A."/>
            <person name="Parker M."/>
            <person name="Probert I."/>
            <person name="Quesneville H."/>
            <person name="Raines C."/>
            <person name="Rensing S.A."/>
            <person name="Riano-Pachon D.M."/>
            <person name="Richier S."/>
            <person name="Rokitta S."/>
            <person name="Shiraiwa Y."/>
            <person name="Soanes D.M."/>
            <person name="van der Giezen M."/>
            <person name="Wahlund T.M."/>
            <person name="Williams B."/>
            <person name="Wilson W."/>
            <person name="Wolfe G."/>
            <person name="Wurch L.L."/>
        </authorList>
    </citation>
    <scope>NUCLEOTIDE SEQUENCE</scope>
</reference>
<evidence type="ECO:0000256" key="3">
    <source>
        <dbReference type="ARBA" id="ARBA00007092"/>
    </source>
</evidence>
<dbReference type="PANTHER" id="PTHR22748">
    <property type="entry name" value="AP ENDONUCLEASE"/>
    <property type="match status" value="1"/>
</dbReference>
<feature type="compositionally biased region" description="Pro residues" evidence="18">
    <location>
        <begin position="623"/>
        <end position="640"/>
    </location>
</feature>
<sequence>MQWPAARAALPRGGRLAEALQRAMRGPRSLGSTYARLSDAHPHKVASATACSVLGASDATAQLISHHSSPPDGRPFSFDWQRWRALVIWGTAFYGGPCRHFYMLYDRWFGNAPLIKAAVDVFGNGAFIVVPSFYLTTGLLKGQTLAEAGRQLSEEWVTAASGTVAFWLPACSLNFAFVPPHSRILVITAMSLLHKTWLSLLSNEGRASQPCCHRGSEPSHPLRVVSWNIGLRGLATLASSTAASFDAPDVHGISRRQSFGSLAALLAALDADIVCFQEVKLREMERHLALVDGWDSYFSLCRAREPRTSGGRYAGVATFCRTGCRPRLAAEGVTGVLDSSIGHRASLVAESSEEELRQIDSEGRCVITVHADLALLNVYAPANTASDPEESERRRAFKASFLRALELRCRDLAAAGLRVLLIGDMNISPSRLDSAREAELLQAPPPPSASRLWLQALLGPPRPFFADAFRALHPARGGAYSCFHVASGADRHNYGSRIDLALLAPPPLLPSSGQAGSGQAGSGQAGSGLADGSSAHASVGATAPPSRRGGPSFDLSLFSDCSAAAPPLSLHACEIVELEGSDHLPLRLLLSGLEQRSPPPQLPLSSRSRLGGQSVLSGFLVSQPPPPATAPAQPAAPPAQPAAAPSPAAPPRQDLRRFFGGSERGGDERGRQRASGRAAEARAGAAETALSARAVAEDSRAWEQLREVAPPRGGAGGGGAGGGGAGGGGAAQREAWQQVMQRMSDKVPRCHHGEKCRVQVVKKAGPTQGKTFYSCARAEGHRGDKESNCRFFQWAAAAERKRKGPPAA</sequence>
<feature type="compositionally biased region" description="Gly residues" evidence="18">
    <location>
        <begin position="713"/>
        <end position="730"/>
    </location>
</feature>
<feature type="binding site" evidence="15">
    <location>
        <position position="424"/>
    </location>
    <ligand>
        <name>Mg(2+)</name>
        <dbReference type="ChEBI" id="CHEBI:18420"/>
        <label>1</label>
    </ligand>
</feature>
<dbReference type="eggNOG" id="KOG1294">
    <property type="taxonomic scope" value="Eukaryota"/>
</dbReference>
<feature type="binding site" evidence="15">
    <location>
        <position position="583"/>
    </location>
    <ligand>
        <name>Mg(2+)</name>
        <dbReference type="ChEBI" id="CHEBI:18420"/>
        <label>1</label>
    </ligand>
</feature>
<evidence type="ECO:0000256" key="9">
    <source>
        <dbReference type="ARBA" id="ARBA00022833"/>
    </source>
</evidence>
<feature type="active site" description="Proton donor/acceptor" evidence="14">
    <location>
        <position position="424"/>
    </location>
</feature>
<dbReference type="KEGG" id="ehx:EMIHUDRAFT_465027"/>
<evidence type="ECO:0000256" key="8">
    <source>
        <dbReference type="ARBA" id="ARBA00022801"/>
    </source>
</evidence>
<keyword evidence="11" id="KW-1133">Transmembrane helix</keyword>
<dbReference type="GO" id="GO:0003906">
    <property type="term" value="F:DNA-(apurinic or apyrimidinic site) endonuclease activity"/>
    <property type="evidence" value="ECO:0007669"/>
    <property type="project" value="TreeGrafter"/>
</dbReference>
<keyword evidence="9" id="KW-0862">Zinc</keyword>
<keyword evidence="15" id="KW-0464">Manganese</keyword>
<evidence type="ECO:0000256" key="15">
    <source>
        <dbReference type="PIRSR" id="PIRSR604808-2"/>
    </source>
</evidence>
<dbReference type="GO" id="GO:0008081">
    <property type="term" value="F:phosphoric diester hydrolase activity"/>
    <property type="evidence" value="ECO:0007669"/>
    <property type="project" value="TreeGrafter"/>
</dbReference>
<dbReference type="GeneID" id="17257712"/>
<feature type="domain" description="GRF-type" evidence="19">
    <location>
        <begin position="750"/>
        <end position="798"/>
    </location>
</feature>
<evidence type="ECO:0000256" key="6">
    <source>
        <dbReference type="ARBA" id="ARBA00022723"/>
    </source>
</evidence>
<feature type="binding site" evidence="15">
    <location>
        <position position="582"/>
    </location>
    <ligand>
        <name>Mg(2+)</name>
        <dbReference type="ChEBI" id="CHEBI:18420"/>
        <label>1</label>
    </ligand>
</feature>
<keyword evidence="12" id="KW-0472">Membrane</keyword>
<dbReference type="EnsemblProtists" id="EOD11603">
    <property type="protein sequence ID" value="EOD11603"/>
    <property type="gene ID" value="EMIHUDRAFT_465027"/>
</dbReference>
<dbReference type="HOGENOM" id="CLU_348989_0_0_1"/>
<dbReference type="STRING" id="2903.R1BNL6"/>
<feature type="site" description="Transition state stabilizer" evidence="16">
    <location>
        <position position="426"/>
    </location>
</feature>
<keyword evidence="5" id="KW-0812">Transmembrane</keyword>
<evidence type="ECO:0000256" key="1">
    <source>
        <dbReference type="ARBA" id="ARBA00004141"/>
    </source>
</evidence>
<keyword evidence="10 15" id="KW-0460">Magnesium</keyword>
<feature type="region of interest" description="Disordered" evidence="18">
    <location>
        <begin position="509"/>
        <end position="548"/>
    </location>
</feature>
<accession>A0A0D3IK18</accession>
<proteinExistence type="inferred from homology"/>
<dbReference type="InterPro" id="IPR036691">
    <property type="entry name" value="Endo/exonu/phosph_ase_sf"/>
</dbReference>
<name>A0A0D3IK18_EMIH1</name>
<feature type="active site" description="Proton acceptor" evidence="14">
    <location>
        <position position="583"/>
    </location>
</feature>